<dbReference type="AlphaFoldDB" id="A0A556MTJ0"/>
<dbReference type="InterPro" id="IPR050640">
    <property type="entry name" value="Bact_2-comp_sensor_kinase"/>
</dbReference>
<feature type="transmembrane region" description="Helical" evidence="1">
    <location>
        <begin position="12"/>
        <end position="30"/>
    </location>
</feature>
<evidence type="ECO:0000313" key="4">
    <source>
        <dbReference type="Proteomes" id="UP000318733"/>
    </source>
</evidence>
<dbReference type="EMBL" id="VLPK01000001">
    <property type="protein sequence ID" value="TSJ43251.1"/>
    <property type="molecule type" value="Genomic_DNA"/>
</dbReference>
<dbReference type="PANTHER" id="PTHR34220:SF7">
    <property type="entry name" value="SENSOR HISTIDINE KINASE YPDA"/>
    <property type="match status" value="1"/>
</dbReference>
<keyword evidence="4" id="KW-1185">Reference proteome</keyword>
<protein>
    <recommendedName>
        <fullName evidence="2">Signal transduction histidine kinase internal region domain-containing protein</fullName>
    </recommendedName>
</protein>
<gene>
    <name evidence="3" type="ORF">FO440_03390</name>
</gene>
<feature type="transmembrane region" description="Helical" evidence="1">
    <location>
        <begin position="76"/>
        <end position="99"/>
    </location>
</feature>
<dbReference type="InterPro" id="IPR010559">
    <property type="entry name" value="Sig_transdc_His_kin_internal"/>
</dbReference>
<dbReference type="GO" id="GO:0000155">
    <property type="term" value="F:phosphorelay sensor kinase activity"/>
    <property type="evidence" value="ECO:0007669"/>
    <property type="project" value="InterPro"/>
</dbReference>
<name>A0A556MTJ0_9SPHI</name>
<reference evidence="3 4" key="1">
    <citation type="submission" date="2019-07" db="EMBL/GenBank/DDBJ databases">
        <authorList>
            <person name="Huq M.A."/>
        </authorList>
    </citation>
    <scope>NUCLEOTIDE SEQUENCE [LARGE SCALE GENOMIC DNA]</scope>
    <source>
        <strain evidence="3 4">MAH-19</strain>
    </source>
</reference>
<dbReference type="RefSeq" id="WP_144246816.1">
    <property type="nucleotide sequence ID" value="NZ_VLPK01000001.1"/>
</dbReference>
<accession>A0A556MTJ0</accession>
<organism evidence="3 4">
    <name type="scientific">Mucilaginibacter corticis</name>
    <dbReference type="NCBI Taxonomy" id="2597670"/>
    <lineage>
        <taxon>Bacteria</taxon>
        <taxon>Pseudomonadati</taxon>
        <taxon>Bacteroidota</taxon>
        <taxon>Sphingobacteriia</taxon>
        <taxon>Sphingobacteriales</taxon>
        <taxon>Sphingobacteriaceae</taxon>
        <taxon>Mucilaginibacter</taxon>
    </lineage>
</organism>
<evidence type="ECO:0000256" key="1">
    <source>
        <dbReference type="SAM" id="Phobius"/>
    </source>
</evidence>
<keyword evidence="1" id="KW-0472">Membrane</keyword>
<dbReference type="GO" id="GO:0016020">
    <property type="term" value="C:membrane"/>
    <property type="evidence" value="ECO:0007669"/>
    <property type="project" value="InterPro"/>
</dbReference>
<comment type="caution">
    <text evidence="3">The sequence shown here is derived from an EMBL/GenBank/DDBJ whole genome shotgun (WGS) entry which is preliminary data.</text>
</comment>
<dbReference type="OrthoDB" id="9792992at2"/>
<feature type="domain" description="Signal transduction histidine kinase internal region" evidence="2">
    <location>
        <begin position="159"/>
        <end position="235"/>
    </location>
</feature>
<proteinExistence type="predicted"/>
<keyword evidence="1" id="KW-1133">Transmembrane helix</keyword>
<dbReference type="SUPFAM" id="SSF103473">
    <property type="entry name" value="MFS general substrate transporter"/>
    <property type="match status" value="1"/>
</dbReference>
<dbReference type="PANTHER" id="PTHR34220">
    <property type="entry name" value="SENSOR HISTIDINE KINASE YPDA"/>
    <property type="match status" value="1"/>
</dbReference>
<sequence>MSISISQFFNRYKIFYIIAWMIVSFLIMFTSYDYNTPIFPQWIGFLVLTGLAIPVCNYAAYTLTPHYLYKRRIWRFILYLFLAAVINALLTTVIALYIYHLISGHPFFRSAFYIFALLVETLLIDIVLIIISCIVKIISDRFFMEQKMLEIEKEKVSTELNFLRSQVNPHFLFNIMNTIYFQIDKENTDARLTVEKFSEMLRYQLYECTDDRVQIDKELHYIENYVAIQTLRMEKDTDIQLLIDEQIKPFMIAPLLILPIIENSFKHISNYKDPTANKVFLAIKEDGNHTFVVEAINTYDQTSGQKYLIESGGLGMKNLKRRLELIYPGKHELLVDKNEDIYKTTLKLQYDN</sequence>
<evidence type="ECO:0000259" key="2">
    <source>
        <dbReference type="Pfam" id="PF06580"/>
    </source>
</evidence>
<dbReference type="Proteomes" id="UP000318733">
    <property type="component" value="Unassembled WGS sequence"/>
</dbReference>
<dbReference type="Pfam" id="PF06580">
    <property type="entry name" value="His_kinase"/>
    <property type="match status" value="1"/>
</dbReference>
<evidence type="ECO:0000313" key="3">
    <source>
        <dbReference type="EMBL" id="TSJ43251.1"/>
    </source>
</evidence>
<keyword evidence="1" id="KW-0812">Transmembrane</keyword>
<dbReference type="InterPro" id="IPR036259">
    <property type="entry name" value="MFS_trans_sf"/>
</dbReference>
<feature type="transmembrane region" description="Helical" evidence="1">
    <location>
        <begin position="42"/>
        <end position="64"/>
    </location>
</feature>
<feature type="transmembrane region" description="Helical" evidence="1">
    <location>
        <begin position="111"/>
        <end position="138"/>
    </location>
</feature>